<comment type="caution">
    <text evidence="4">The sequence shown here is derived from an EMBL/GenBank/DDBJ whole genome shotgun (WGS) entry which is preliminary data.</text>
</comment>
<dbReference type="PROSITE" id="PS50828">
    <property type="entry name" value="SMR"/>
    <property type="match status" value="1"/>
</dbReference>
<dbReference type="PANTHER" id="PTHR35562:SF2">
    <property type="entry name" value="DNA ENDONUCLEASE SMRA-RELATED"/>
    <property type="match status" value="1"/>
</dbReference>
<feature type="compositionally biased region" description="Basic and acidic residues" evidence="2">
    <location>
        <begin position="18"/>
        <end position="47"/>
    </location>
</feature>
<dbReference type="SUPFAM" id="SSF160443">
    <property type="entry name" value="SMR domain-like"/>
    <property type="match status" value="1"/>
</dbReference>
<dbReference type="InterPro" id="IPR036063">
    <property type="entry name" value="Smr_dom_sf"/>
</dbReference>
<dbReference type="InterPro" id="IPR002625">
    <property type="entry name" value="Smr_dom"/>
</dbReference>
<evidence type="ECO:0000256" key="1">
    <source>
        <dbReference type="SAM" id="Coils"/>
    </source>
</evidence>
<evidence type="ECO:0000259" key="3">
    <source>
        <dbReference type="PROSITE" id="PS50828"/>
    </source>
</evidence>
<accession>A0ABV7GWI0</accession>
<evidence type="ECO:0000313" key="5">
    <source>
        <dbReference type="Proteomes" id="UP001595556"/>
    </source>
</evidence>
<protein>
    <submittedName>
        <fullName evidence="4">Smr/MutS family protein</fullName>
    </submittedName>
</protein>
<organism evidence="4 5">
    <name type="scientific">Piscinibacterium candidicorallinum</name>
    <dbReference type="NCBI Taxonomy" id="1793872"/>
    <lineage>
        <taxon>Bacteria</taxon>
        <taxon>Pseudomonadati</taxon>
        <taxon>Pseudomonadota</taxon>
        <taxon>Betaproteobacteria</taxon>
        <taxon>Burkholderiales</taxon>
        <taxon>Piscinibacterium</taxon>
    </lineage>
</organism>
<feature type="domain" description="Smr" evidence="3">
    <location>
        <begin position="126"/>
        <end position="207"/>
    </location>
</feature>
<sequence length="215" mass="24159">MSAFDQLKAIREQLHAQRVEEENRRKRAALEAQRDAARERMFRDAVKDATPLPASKRVVHQPRQPAPQARQRELDEQQVLADAFSDEFGLEQMLETDDQLSWRREGIGNDVLVKLRRGHWSIQAQLDLHGHRVEEAREELAEFLREALRAGLRCVRVVHGKGLGSKDKQPVLKGKVRSWLMQKDEVIAFVAARPADGGGGALVVLLKPSGGSRGG</sequence>
<dbReference type="Proteomes" id="UP001595556">
    <property type="component" value="Unassembled WGS sequence"/>
</dbReference>
<reference evidence="5" key="1">
    <citation type="journal article" date="2019" name="Int. J. Syst. Evol. Microbiol.">
        <title>The Global Catalogue of Microorganisms (GCM) 10K type strain sequencing project: providing services to taxonomists for standard genome sequencing and annotation.</title>
        <authorList>
            <consortium name="The Broad Institute Genomics Platform"/>
            <consortium name="The Broad Institute Genome Sequencing Center for Infectious Disease"/>
            <person name="Wu L."/>
            <person name="Ma J."/>
        </authorList>
    </citation>
    <scope>NUCLEOTIDE SEQUENCE [LARGE SCALE GENOMIC DNA]</scope>
    <source>
        <strain evidence="5">KCTC 52168</strain>
    </source>
</reference>
<dbReference type="RefSeq" id="WP_377300334.1">
    <property type="nucleotide sequence ID" value="NZ_CP180191.1"/>
</dbReference>
<evidence type="ECO:0000256" key="2">
    <source>
        <dbReference type="SAM" id="MobiDB-lite"/>
    </source>
</evidence>
<dbReference type="Gene3D" id="3.30.1370.110">
    <property type="match status" value="1"/>
</dbReference>
<evidence type="ECO:0000313" key="4">
    <source>
        <dbReference type="EMBL" id="MFC3146044.1"/>
    </source>
</evidence>
<dbReference type="SMART" id="SM00463">
    <property type="entry name" value="SMR"/>
    <property type="match status" value="1"/>
</dbReference>
<dbReference type="Pfam" id="PF01713">
    <property type="entry name" value="Smr"/>
    <property type="match status" value="1"/>
</dbReference>
<keyword evidence="1" id="KW-0175">Coiled coil</keyword>
<feature type="region of interest" description="Disordered" evidence="2">
    <location>
        <begin position="18"/>
        <end position="73"/>
    </location>
</feature>
<feature type="coiled-coil region" evidence="1">
    <location>
        <begin position="126"/>
        <end position="153"/>
    </location>
</feature>
<name>A0ABV7GWI0_9BURK</name>
<proteinExistence type="predicted"/>
<dbReference type="EMBL" id="JBHRTI010000001">
    <property type="protein sequence ID" value="MFC3146044.1"/>
    <property type="molecule type" value="Genomic_DNA"/>
</dbReference>
<gene>
    <name evidence="4" type="ORF">ACFOEN_00150</name>
</gene>
<dbReference type="PANTHER" id="PTHR35562">
    <property type="entry name" value="DNA ENDONUCLEASE SMRA-RELATED"/>
    <property type="match status" value="1"/>
</dbReference>
<keyword evidence="5" id="KW-1185">Reference proteome</keyword>